<dbReference type="RefSeq" id="WP_315652856.1">
    <property type="nucleotide sequence ID" value="NZ_JAVXZY010000012.1"/>
</dbReference>
<evidence type="ECO:0000313" key="2">
    <source>
        <dbReference type="Proteomes" id="UP001246372"/>
    </source>
</evidence>
<evidence type="ECO:0008006" key="3">
    <source>
        <dbReference type="Google" id="ProtNLM"/>
    </source>
</evidence>
<gene>
    <name evidence="1" type="ORF">RQP53_22020</name>
</gene>
<dbReference type="PROSITE" id="PS51257">
    <property type="entry name" value="PROKAR_LIPOPROTEIN"/>
    <property type="match status" value="1"/>
</dbReference>
<reference evidence="1" key="1">
    <citation type="submission" date="2023-09" db="EMBL/GenBank/DDBJ databases">
        <title>Paucibacter sp. APW11 Genome sequencing and assembly.</title>
        <authorList>
            <person name="Kim I."/>
        </authorList>
    </citation>
    <scope>NUCLEOTIDE SEQUENCE</scope>
    <source>
        <strain evidence="1">APW11</strain>
    </source>
</reference>
<sequence length="124" mass="13752">MSRALLTALVVALAGCTTVGNGQMKALDAQQAAQWLQPGRTSRAEAEQKLGRGSVLRFESSGWETWHYFYKDGLPKFLDFVPVVGLVTERVESGSKELVLLFDQHGVLRKYALREQGLGLKPQF</sequence>
<organism evidence="1 2">
    <name type="scientific">Roseateles aquae</name>
    <dbReference type="NCBI Taxonomy" id="3077235"/>
    <lineage>
        <taxon>Bacteria</taxon>
        <taxon>Pseudomonadati</taxon>
        <taxon>Pseudomonadota</taxon>
        <taxon>Betaproteobacteria</taxon>
        <taxon>Burkholderiales</taxon>
        <taxon>Sphaerotilaceae</taxon>
        <taxon>Roseateles</taxon>
    </lineage>
</organism>
<protein>
    <recommendedName>
        <fullName evidence="3">Lipoprotein SmpA/OmlA domain-containing protein</fullName>
    </recommendedName>
</protein>
<comment type="caution">
    <text evidence="1">The sequence shown here is derived from an EMBL/GenBank/DDBJ whole genome shotgun (WGS) entry which is preliminary data.</text>
</comment>
<proteinExistence type="predicted"/>
<accession>A0ABU3PHS1</accession>
<keyword evidence="2" id="KW-1185">Reference proteome</keyword>
<dbReference type="Proteomes" id="UP001246372">
    <property type="component" value="Unassembled WGS sequence"/>
</dbReference>
<name>A0ABU3PHS1_9BURK</name>
<evidence type="ECO:0000313" key="1">
    <source>
        <dbReference type="EMBL" id="MDT9001970.1"/>
    </source>
</evidence>
<dbReference type="EMBL" id="JAVXZY010000012">
    <property type="protein sequence ID" value="MDT9001970.1"/>
    <property type="molecule type" value="Genomic_DNA"/>
</dbReference>